<evidence type="ECO:0008006" key="3">
    <source>
        <dbReference type="Google" id="ProtNLM"/>
    </source>
</evidence>
<protein>
    <recommendedName>
        <fullName evidence="3">Gliding motility lipoprotein GldD</fullName>
    </recommendedName>
</protein>
<dbReference type="Proteomes" id="UP000305848">
    <property type="component" value="Unassembled WGS sequence"/>
</dbReference>
<keyword evidence="2" id="KW-1185">Reference proteome</keyword>
<dbReference type="OrthoDB" id="679501at2"/>
<evidence type="ECO:0000313" key="2">
    <source>
        <dbReference type="Proteomes" id="UP000305848"/>
    </source>
</evidence>
<dbReference type="EMBL" id="SZQL01000036">
    <property type="protein sequence ID" value="TKK64330.1"/>
    <property type="molecule type" value="Genomic_DNA"/>
</dbReference>
<accession>A0A4U3KQ50</accession>
<sequence length="185" mass="21530">MIILLFAACNSPYIPKQEGYFEIPLPEKKYVQFDKASYPYTFEYPAYARIIKDTTFFDSIPKDSFWINIDFPQFDARIYMSYKNIGKYKLEQLVDDAYKMTGKHTVKASGIEDSLIHPAENVAGIFFKVEGDVATANQFFVTDSTHNFLRGALYFDATPNEDSLRPVHDFLVKDMKHLINTFRWK</sequence>
<name>A0A4U3KQ50_9BACT</name>
<organism evidence="1 2">
    <name type="scientific">Ilyomonas limi</name>
    <dbReference type="NCBI Taxonomy" id="2575867"/>
    <lineage>
        <taxon>Bacteria</taxon>
        <taxon>Pseudomonadati</taxon>
        <taxon>Bacteroidota</taxon>
        <taxon>Chitinophagia</taxon>
        <taxon>Chitinophagales</taxon>
        <taxon>Chitinophagaceae</taxon>
        <taxon>Ilyomonas</taxon>
    </lineage>
</organism>
<dbReference type="Pfam" id="PF25593">
    <property type="entry name" value="GldD_lipo"/>
    <property type="match status" value="1"/>
</dbReference>
<comment type="caution">
    <text evidence="1">The sequence shown here is derived from an EMBL/GenBank/DDBJ whole genome shotgun (WGS) entry which is preliminary data.</text>
</comment>
<dbReference type="InterPro" id="IPR019850">
    <property type="entry name" value="GldD-like"/>
</dbReference>
<gene>
    <name evidence="1" type="ORF">FC093_22755</name>
</gene>
<dbReference type="AlphaFoldDB" id="A0A4U3KQ50"/>
<reference evidence="1 2" key="1">
    <citation type="submission" date="2019-05" db="EMBL/GenBank/DDBJ databases">
        <title>Panacibacter sp. strain 17mud1-8 Genome sequencing and assembly.</title>
        <authorList>
            <person name="Chhetri G."/>
        </authorList>
    </citation>
    <scope>NUCLEOTIDE SEQUENCE [LARGE SCALE GENOMIC DNA]</scope>
    <source>
        <strain evidence="1 2">17mud1-8</strain>
    </source>
</reference>
<evidence type="ECO:0000313" key="1">
    <source>
        <dbReference type="EMBL" id="TKK64330.1"/>
    </source>
</evidence>
<proteinExistence type="predicted"/>